<sequence>MDSIDLATPFIKDCPEPRALLYYFFLDCGGVSKLALDNDFCEILREAFRRYVSGEGTKAESLRRNENTPKYICSFLETLVKDSLGIDARHLYEFGNITLDGNAMPIGSAVLANIPVHTMNAPNTANEINCYYASGFRHICLARGDFNVTEMRLVEPFCDLNANMKTQIAIAHLKALDGAFHEHMAKLYAAKVAEWNKLSKSITALNYSITELKTADSSQRRLNLRRGILSWQLQTSDSRRRTVNTVQ</sequence>
<dbReference type="EMBL" id="ML976201">
    <property type="protein sequence ID" value="KAF1936238.1"/>
    <property type="molecule type" value="Genomic_DNA"/>
</dbReference>
<name>A0A6A5S9U7_9PLEO</name>
<dbReference type="Proteomes" id="UP000800038">
    <property type="component" value="Unassembled WGS sequence"/>
</dbReference>
<proteinExistence type="predicted"/>
<organism evidence="1 2">
    <name type="scientific">Clathrospora elynae</name>
    <dbReference type="NCBI Taxonomy" id="706981"/>
    <lineage>
        <taxon>Eukaryota</taxon>
        <taxon>Fungi</taxon>
        <taxon>Dikarya</taxon>
        <taxon>Ascomycota</taxon>
        <taxon>Pezizomycotina</taxon>
        <taxon>Dothideomycetes</taxon>
        <taxon>Pleosporomycetidae</taxon>
        <taxon>Pleosporales</taxon>
        <taxon>Diademaceae</taxon>
        <taxon>Clathrospora</taxon>
    </lineage>
</organism>
<protein>
    <submittedName>
        <fullName evidence="1">Uncharacterized protein</fullName>
    </submittedName>
</protein>
<reference evidence="1" key="1">
    <citation type="journal article" date="2020" name="Stud. Mycol.">
        <title>101 Dothideomycetes genomes: a test case for predicting lifestyles and emergence of pathogens.</title>
        <authorList>
            <person name="Haridas S."/>
            <person name="Albert R."/>
            <person name="Binder M."/>
            <person name="Bloem J."/>
            <person name="Labutti K."/>
            <person name="Salamov A."/>
            <person name="Andreopoulos B."/>
            <person name="Baker S."/>
            <person name="Barry K."/>
            <person name="Bills G."/>
            <person name="Bluhm B."/>
            <person name="Cannon C."/>
            <person name="Castanera R."/>
            <person name="Culley D."/>
            <person name="Daum C."/>
            <person name="Ezra D."/>
            <person name="Gonzalez J."/>
            <person name="Henrissat B."/>
            <person name="Kuo A."/>
            <person name="Liang C."/>
            <person name="Lipzen A."/>
            <person name="Lutzoni F."/>
            <person name="Magnuson J."/>
            <person name="Mondo S."/>
            <person name="Nolan M."/>
            <person name="Ohm R."/>
            <person name="Pangilinan J."/>
            <person name="Park H.-J."/>
            <person name="Ramirez L."/>
            <person name="Alfaro M."/>
            <person name="Sun H."/>
            <person name="Tritt A."/>
            <person name="Yoshinaga Y."/>
            <person name="Zwiers L.-H."/>
            <person name="Turgeon B."/>
            <person name="Goodwin S."/>
            <person name="Spatafora J."/>
            <person name="Crous P."/>
            <person name="Grigoriev I."/>
        </authorList>
    </citation>
    <scope>NUCLEOTIDE SEQUENCE</scope>
    <source>
        <strain evidence="1">CBS 161.51</strain>
    </source>
</reference>
<evidence type="ECO:0000313" key="1">
    <source>
        <dbReference type="EMBL" id="KAF1936238.1"/>
    </source>
</evidence>
<accession>A0A6A5S9U7</accession>
<keyword evidence="2" id="KW-1185">Reference proteome</keyword>
<gene>
    <name evidence="1" type="ORF">EJ02DRAFT_427677</name>
</gene>
<dbReference type="AlphaFoldDB" id="A0A6A5S9U7"/>
<evidence type="ECO:0000313" key="2">
    <source>
        <dbReference type="Proteomes" id="UP000800038"/>
    </source>
</evidence>